<dbReference type="OrthoDB" id="3509362at2759"/>
<reference evidence="4 5" key="1">
    <citation type="journal article" date="2018" name="IMA Fungus">
        <title>IMA Genome-F 9: Draft genome sequence of Annulohypoxylon stygium, Aspergillus mulundensis, Berkeleyomyces basicola (syn. Thielaviopsis basicola), Ceratocystis smalleyi, two Cercospora beticola strains, Coleophoma cylindrospora, Fusarium fracticaudum, Phialophora cf. hyalina, and Morchella septimelata.</title>
        <authorList>
            <person name="Wingfield B.D."/>
            <person name="Bills G.F."/>
            <person name="Dong Y."/>
            <person name="Huang W."/>
            <person name="Nel W.J."/>
            <person name="Swalarsk-Parry B.S."/>
            <person name="Vaghefi N."/>
            <person name="Wilken P.M."/>
            <person name="An Z."/>
            <person name="de Beer Z.W."/>
            <person name="De Vos L."/>
            <person name="Chen L."/>
            <person name="Duong T.A."/>
            <person name="Gao Y."/>
            <person name="Hammerbacher A."/>
            <person name="Kikkert J.R."/>
            <person name="Li Y."/>
            <person name="Li H."/>
            <person name="Li K."/>
            <person name="Li Q."/>
            <person name="Liu X."/>
            <person name="Ma X."/>
            <person name="Naidoo K."/>
            <person name="Pethybridge S.J."/>
            <person name="Sun J."/>
            <person name="Steenkamp E.T."/>
            <person name="van der Nest M.A."/>
            <person name="van Wyk S."/>
            <person name="Wingfield M.J."/>
            <person name="Xiong C."/>
            <person name="Yue Q."/>
            <person name="Zhang X."/>
        </authorList>
    </citation>
    <scope>NUCLEOTIDE SEQUENCE [LARGE SCALE GENOMIC DNA]</scope>
    <source>
        <strain evidence="4 5">BP5796</strain>
    </source>
</reference>
<dbReference type="EMBL" id="PDLN01000004">
    <property type="protein sequence ID" value="RDW87445.1"/>
    <property type="molecule type" value="Genomic_DNA"/>
</dbReference>
<dbReference type="Proteomes" id="UP000256328">
    <property type="component" value="Unassembled WGS sequence"/>
</dbReference>
<evidence type="ECO:0000256" key="2">
    <source>
        <dbReference type="ARBA" id="ARBA00023242"/>
    </source>
</evidence>
<dbReference type="CDD" id="cd00067">
    <property type="entry name" value="GAL4"/>
    <property type="match status" value="1"/>
</dbReference>
<evidence type="ECO:0000259" key="3">
    <source>
        <dbReference type="Pfam" id="PF00172"/>
    </source>
</evidence>
<dbReference type="GO" id="GO:0045944">
    <property type="term" value="P:positive regulation of transcription by RNA polymerase II"/>
    <property type="evidence" value="ECO:0007669"/>
    <property type="project" value="TreeGrafter"/>
</dbReference>
<dbReference type="InterPro" id="IPR001138">
    <property type="entry name" value="Zn2Cys6_DnaBD"/>
</dbReference>
<dbReference type="PANTHER" id="PTHR37534">
    <property type="entry name" value="TRANSCRIPTIONAL ACTIVATOR PROTEIN UGA3"/>
    <property type="match status" value="1"/>
</dbReference>
<dbReference type="CDD" id="cd12148">
    <property type="entry name" value="fungal_TF_MHR"/>
    <property type="match status" value="1"/>
</dbReference>
<evidence type="ECO:0000313" key="4">
    <source>
        <dbReference type="EMBL" id="RDW87445.1"/>
    </source>
</evidence>
<dbReference type="GO" id="GO:0000981">
    <property type="term" value="F:DNA-binding transcription factor activity, RNA polymerase II-specific"/>
    <property type="evidence" value="ECO:0007669"/>
    <property type="project" value="InterPro"/>
</dbReference>
<dbReference type="Pfam" id="PF00172">
    <property type="entry name" value="Zn_clus"/>
    <property type="match status" value="1"/>
</dbReference>
<comment type="subcellular location">
    <subcellularLocation>
        <location evidence="1">Nucleus</location>
    </subcellularLocation>
</comment>
<organism evidence="4 5">
    <name type="scientific">Coleophoma crateriformis</name>
    <dbReference type="NCBI Taxonomy" id="565419"/>
    <lineage>
        <taxon>Eukaryota</taxon>
        <taxon>Fungi</taxon>
        <taxon>Dikarya</taxon>
        <taxon>Ascomycota</taxon>
        <taxon>Pezizomycotina</taxon>
        <taxon>Leotiomycetes</taxon>
        <taxon>Helotiales</taxon>
        <taxon>Dermateaceae</taxon>
        <taxon>Coleophoma</taxon>
    </lineage>
</organism>
<sequence>MAPGKGIKPPVHRTTTGLISAGMGKVKCDEGRPSCGRCQRLLLECVWQPAQGKGDLRAKRQPTESSKAIVATTSRMDSVQMRRLPKDTFVVEFPNVSRTTIPFIHHFITFCSRMIAYANDSESNPFYMELVPYATSSPALLHSMIALAAGHLARVQPQHQKTATKHYSMALRELNTALSSPTTARSNPTLGSCLILCVYEISLSNNSRWKEHLQGARDLIKFRGGPQSSNFLTRFFALLDISGSLFAGRGPLLEGNYWIEDTPSAVGSKKLPSTGSSWPSYDSDGVMVEHFHTLMTFMARLSSLSADSMSAVGREHPESIESRAKIIYDDLMQWWWKVPENLRDQPIDWRTKNQEKSAAEKLEAESFDSTKACVCSCVIYLNHIVDPLSKGQQNEHVQEAIRQIFDIAREMPEGVGLEMGLHWGLFSAGAALFNDLEHEELVRQKLGTKSSTSLYNADHALDLLEAVWERQHKYNTRFDWRAVQNELGSNM</sequence>
<proteinExistence type="predicted"/>
<keyword evidence="5" id="KW-1185">Reference proteome</keyword>
<evidence type="ECO:0000256" key="1">
    <source>
        <dbReference type="ARBA" id="ARBA00004123"/>
    </source>
</evidence>
<dbReference type="GO" id="GO:0008270">
    <property type="term" value="F:zinc ion binding"/>
    <property type="evidence" value="ECO:0007669"/>
    <property type="project" value="InterPro"/>
</dbReference>
<accession>A0A3D8SM97</accession>
<protein>
    <recommendedName>
        <fullName evidence="3">Zn(2)-C6 fungal-type domain-containing protein</fullName>
    </recommendedName>
</protein>
<dbReference type="InterPro" id="IPR021858">
    <property type="entry name" value="Fun_TF"/>
</dbReference>
<name>A0A3D8SM97_9HELO</name>
<dbReference type="PANTHER" id="PTHR37534:SF49">
    <property type="entry name" value="LYSINE BIOSYNTHESIS REGULATORY PROTEIN LYS14"/>
    <property type="match status" value="1"/>
</dbReference>
<feature type="domain" description="Zn(2)-C6 fungal-type" evidence="3">
    <location>
        <begin position="25"/>
        <end position="51"/>
    </location>
</feature>
<dbReference type="Pfam" id="PF11951">
    <property type="entry name" value="Fungal_trans_2"/>
    <property type="match status" value="1"/>
</dbReference>
<evidence type="ECO:0000313" key="5">
    <source>
        <dbReference type="Proteomes" id="UP000256328"/>
    </source>
</evidence>
<keyword evidence="2" id="KW-0539">Nucleus</keyword>
<dbReference type="SUPFAM" id="SSF57701">
    <property type="entry name" value="Zn2/Cys6 DNA-binding domain"/>
    <property type="match status" value="1"/>
</dbReference>
<dbReference type="InterPro" id="IPR036864">
    <property type="entry name" value="Zn2-C6_fun-type_DNA-bd_sf"/>
</dbReference>
<gene>
    <name evidence="4" type="ORF">BP5796_03139</name>
</gene>
<dbReference type="AlphaFoldDB" id="A0A3D8SM97"/>
<dbReference type="GO" id="GO:0000976">
    <property type="term" value="F:transcription cis-regulatory region binding"/>
    <property type="evidence" value="ECO:0007669"/>
    <property type="project" value="TreeGrafter"/>
</dbReference>
<dbReference type="GO" id="GO:0005634">
    <property type="term" value="C:nucleus"/>
    <property type="evidence" value="ECO:0007669"/>
    <property type="project" value="UniProtKB-SubCell"/>
</dbReference>
<dbReference type="Gene3D" id="4.10.240.10">
    <property type="entry name" value="Zn(2)-C6 fungal-type DNA-binding domain"/>
    <property type="match status" value="1"/>
</dbReference>
<comment type="caution">
    <text evidence="4">The sequence shown here is derived from an EMBL/GenBank/DDBJ whole genome shotgun (WGS) entry which is preliminary data.</text>
</comment>